<protein>
    <submittedName>
        <fullName evidence="1">Uncharacterized protein</fullName>
    </submittedName>
</protein>
<proteinExistence type="predicted"/>
<reference evidence="1 2" key="1">
    <citation type="journal article" date="2022" name="bioRxiv">
        <title>The genome of the oomycete Peronosclerospora sorghi, a cosmopolitan pathogen of maize and sorghum, is inflated with dispersed pseudogenes.</title>
        <authorList>
            <person name="Fletcher K."/>
            <person name="Martin F."/>
            <person name="Isakeit T."/>
            <person name="Cavanaugh K."/>
            <person name="Magill C."/>
            <person name="Michelmore R."/>
        </authorList>
    </citation>
    <scope>NUCLEOTIDE SEQUENCE [LARGE SCALE GENOMIC DNA]</scope>
    <source>
        <strain evidence="1">P6</strain>
    </source>
</reference>
<evidence type="ECO:0000313" key="2">
    <source>
        <dbReference type="Proteomes" id="UP001163321"/>
    </source>
</evidence>
<sequence length="441" mass="46187">MSTLWLLAVAIPASIVAAETSSFITGIATSNELPQVSNGNCNFMSNGSIGQHYTAVSDDHWDATRNCGRCVRVTCVDARCADKTKSVTVHIVDRCPSCGPGGLDLSPTVFKQLTGSSPSEYKIQWQYVDCPVTGNIKYCTKGGSSNSWLAVQPTNFATGIASVQIAHQDVTMVDSCYYFLLNGGANVDISAVDIQLTSLAGETITEKLNLTADTCTDGTANFQTSTTQHTAEQATPVSPPAVAYPVSTPSSKKSAPNRDATVGTVTAPSALSVAPQSSTPLTPNAPASPSSYTFQGEQASQGTAQTAVSNSFTPLASQQNPGQGDSKYEAGTVLAPTELNTPVSILQSDATRVENEDPKQTGGTDTEQIATKSQAASSGSSPVLVALVVLAIVGVIALAAVAYFAKKKKLENKRIDRDDAMMRSFDTFSSPVQFEQTIAKI</sequence>
<name>A0ACC0WNP3_9STRA</name>
<gene>
    <name evidence="1" type="ORF">PsorP6_017742</name>
</gene>
<dbReference type="Proteomes" id="UP001163321">
    <property type="component" value="Chromosome 11"/>
</dbReference>
<evidence type="ECO:0000313" key="1">
    <source>
        <dbReference type="EMBL" id="KAI9919356.1"/>
    </source>
</evidence>
<dbReference type="EMBL" id="CM047590">
    <property type="protein sequence ID" value="KAI9919356.1"/>
    <property type="molecule type" value="Genomic_DNA"/>
</dbReference>
<accession>A0ACC0WNP3</accession>
<keyword evidence="2" id="KW-1185">Reference proteome</keyword>
<comment type="caution">
    <text evidence="1">The sequence shown here is derived from an EMBL/GenBank/DDBJ whole genome shotgun (WGS) entry which is preliminary data.</text>
</comment>
<organism evidence="1 2">
    <name type="scientific">Peronosclerospora sorghi</name>
    <dbReference type="NCBI Taxonomy" id="230839"/>
    <lineage>
        <taxon>Eukaryota</taxon>
        <taxon>Sar</taxon>
        <taxon>Stramenopiles</taxon>
        <taxon>Oomycota</taxon>
        <taxon>Peronosporomycetes</taxon>
        <taxon>Peronosporales</taxon>
        <taxon>Peronosporaceae</taxon>
        <taxon>Peronosclerospora</taxon>
    </lineage>
</organism>